<keyword evidence="3 6" id="KW-0812">Transmembrane</keyword>
<feature type="transmembrane region" description="Helical" evidence="6">
    <location>
        <begin position="50"/>
        <end position="70"/>
    </location>
</feature>
<dbReference type="RefSeq" id="WP_138156735.1">
    <property type="nucleotide sequence ID" value="NZ_CP039381.1"/>
</dbReference>
<dbReference type="InterPro" id="IPR007267">
    <property type="entry name" value="GtrA_DPMS_TM"/>
</dbReference>
<dbReference type="EMBL" id="CP039381">
    <property type="protein sequence ID" value="QCT06684.1"/>
    <property type="molecule type" value="Genomic_DNA"/>
</dbReference>
<organism evidence="8 9">
    <name type="scientific">Ruminococcus bovis</name>
    <dbReference type="NCBI Taxonomy" id="2564099"/>
    <lineage>
        <taxon>Bacteria</taxon>
        <taxon>Bacillati</taxon>
        <taxon>Bacillota</taxon>
        <taxon>Clostridia</taxon>
        <taxon>Eubacteriales</taxon>
        <taxon>Oscillospiraceae</taxon>
        <taxon>Ruminococcus</taxon>
    </lineage>
</organism>
<dbReference type="PANTHER" id="PTHR38459">
    <property type="entry name" value="PROPHAGE BACTOPRENOL-LINKED GLUCOSE TRANSLOCASE HOMOLOG"/>
    <property type="match status" value="1"/>
</dbReference>
<evidence type="ECO:0000256" key="2">
    <source>
        <dbReference type="ARBA" id="ARBA00009399"/>
    </source>
</evidence>
<feature type="transmembrane region" description="Helical" evidence="6">
    <location>
        <begin position="16"/>
        <end position="38"/>
    </location>
</feature>
<evidence type="ECO:0000259" key="7">
    <source>
        <dbReference type="Pfam" id="PF04138"/>
    </source>
</evidence>
<dbReference type="Pfam" id="PF04138">
    <property type="entry name" value="GtrA_DPMS_TM"/>
    <property type="match status" value="1"/>
</dbReference>
<evidence type="ECO:0000256" key="1">
    <source>
        <dbReference type="ARBA" id="ARBA00004141"/>
    </source>
</evidence>
<dbReference type="KEGG" id="ruj:E5Z56_04580"/>
<gene>
    <name evidence="8" type="ORF">E5Z56_04580</name>
</gene>
<evidence type="ECO:0000256" key="5">
    <source>
        <dbReference type="ARBA" id="ARBA00023136"/>
    </source>
</evidence>
<accession>A0A4P8XW69</accession>
<dbReference type="InterPro" id="IPR051401">
    <property type="entry name" value="GtrA_CellWall_Glycosyl"/>
</dbReference>
<dbReference type="InterPro" id="IPR036259">
    <property type="entry name" value="MFS_trans_sf"/>
</dbReference>
<dbReference type="SUPFAM" id="SSF103473">
    <property type="entry name" value="MFS general substrate transporter"/>
    <property type="match status" value="1"/>
</dbReference>
<evidence type="ECO:0000313" key="9">
    <source>
        <dbReference type="Proteomes" id="UP000301475"/>
    </source>
</evidence>
<feature type="domain" description="GtrA/DPMS transmembrane" evidence="7">
    <location>
        <begin position="15"/>
        <end position="145"/>
    </location>
</feature>
<sequence length="152" mass="17431">MKDFIKQFFDIKFWKFILVGILNTVVGNGLMFIFYNFTPIKDLDSVFSSGGYWVSSALGYIIGSIVSYILNKHFTFQNKEKGIKPILKFSLNIAVCYFLAYGLAKPFTLWILSGQSKTIQSNIAMLVGMCLFVAFNYIGQRFFAFKEKEETK</sequence>
<evidence type="ECO:0000313" key="8">
    <source>
        <dbReference type="EMBL" id="QCT06684.1"/>
    </source>
</evidence>
<dbReference type="AlphaFoldDB" id="A0A4P8XW69"/>
<reference evidence="8 9" key="1">
    <citation type="submission" date="2019-04" db="EMBL/GenBank/DDBJ databases">
        <authorList>
            <person name="Embree M."/>
            <person name="Gaffney J.R."/>
        </authorList>
    </citation>
    <scope>NUCLEOTIDE SEQUENCE [LARGE SCALE GENOMIC DNA]</scope>
    <source>
        <strain evidence="8 9">JE7A12</strain>
    </source>
</reference>
<dbReference type="GO" id="GO:0005886">
    <property type="term" value="C:plasma membrane"/>
    <property type="evidence" value="ECO:0007669"/>
    <property type="project" value="TreeGrafter"/>
</dbReference>
<feature type="transmembrane region" description="Helical" evidence="6">
    <location>
        <begin position="91"/>
        <end position="113"/>
    </location>
</feature>
<dbReference type="Proteomes" id="UP000301475">
    <property type="component" value="Chromosome"/>
</dbReference>
<evidence type="ECO:0000256" key="6">
    <source>
        <dbReference type="SAM" id="Phobius"/>
    </source>
</evidence>
<dbReference type="OrthoDB" id="9812049at2"/>
<dbReference type="PANTHER" id="PTHR38459:SF1">
    <property type="entry name" value="PROPHAGE BACTOPRENOL-LINKED GLUCOSE TRANSLOCASE HOMOLOG"/>
    <property type="match status" value="1"/>
</dbReference>
<keyword evidence="9" id="KW-1185">Reference proteome</keyword>
<comment type="subcellular location">
    <subcellularLocation>
        <location evidence="1">Membrane</location>
        <topology evidence="1">Multi-pass membrane protein</topology>
    </subcellularLocation>
</comment>
<comment type="similarity">
    <text evidence="2">Belongs to the GtrA family.</text>
</comment>
<evidence type="ECO:0000256" key="4">
    <source>
        <dbReference type="ARBA" id="ARBA00022989"/>
    </source>
</evidence>
<protein>
    <submittedName>
        <fullName evidence="8">GtrA family protein</fullName>
    </submittedName>
</protein>
<keyword evidence="4 6" id="KW-1133">Transmembrane helix</keyword>
<dbReference type="GO" id="GO:0000271">
    <property type="term" value="P:polysaccharide biosynthetic process"/>
    <property type="evidence" value="ECO:0007669"/>
    <property type="project" value="InterPro"/>
</dbReference>
<feature type="transmembrane region" description="Helical" evidence="6">
    <location>
        <begin position="119"/>
        <end position="138"/>
    </location>
</feature>
<evidence type="ECO:0000256" key="3">
    <source>
        <dbReference type="ARBA" id="ARBA00022692"/>
    </source>
</evidence>
<name>A0A4P8XW69_9FIRM</name>
<proteinExistence type="inferred from homology"/>
<keyword evidence="5 6" id="KW-0472">Membrane</keyword>